<dbReference type="AlphaFoldDB" id="A0A8J4GFD2"/>
<dbReference type="GO" id="GO:0012505">
    <property type="term" value="C:endomembrane system"/>
    <property type="evidence" value="ECO:0007669"/>
    <property type="project" value="TreeGrafter"/>
</dbReference>
<keyword evidence="8" id="KW-1133">Transmembrane helix</keyword>
<keyword evidence="5" id="KW-0256">Endoplasmic reticulum</keyword>
<evidence type="ECO:0000256" key="8">
    <source>
        <dbReference type="SAM" id="Phobius"/>
    </source>
</evidence>
<evidence type="ECO:0000256" key="2">
    <source>
        <dbReference type="ARBA" id="ARBA00022617"/>
    </source>
</evidence>
<evidence type="ECO:0000256" key="1">
    <source>
        <dbReference type="ARBA" id="ARBA00004240"/>
    </source>
</evidence>
<organism evidence="10 11">
    <name type="scientific">Volvox reticuliferus</name>
    <dbReference type="NCBI Taxonomy" id="1737510"/>
    <lineage>
        <taxon>Eukaryota</taxon>
        <taxon>Viridiplantae</taxon>
        <taxon>Chlorophyta</taxon>
        <taxon>core chlorophytes</taxon>
        <taxon>Chlorophyceae</taxon>
        <taxon>CS clade</taxon>
        <taxon>Chlamydomonadales</taxon>
        <taxon>Volvocaceae</taxon>
        <taxon>Volvox</taxon>
    </lineage>
</organism>
<protein>
    <recommendedName>
        <fullName evidence="9">Cytochrome b5 heme-binding domain-containing protein</fullName>
    </recommendedName>
</protein>
<comment type="caution">
    <text evidence="10">The sequence shown here is derived from an EMBL/GenBank/DDBJ whole genome shotgun (WGS) entry which is preliminary data.</text>
</comment>
<dbReference type="EMBL" id="BNCQ01000021">
    <property type="protein sequence ID" value="GIM06541.1"/>
    <property type="molecule type" value="Genomic_DNA"/>
</dbReference>
<evidence type="ECO:0000313" key="11">
    <source>
        <dbReference type="Proteomes" id="UP000722791"/>
    </source>
</evidence>
<dbReference type="PANTHER" id="PTHR10281">
    <property type="entry name" value="MEMBRANE-ASSOCIATED PROGESTERONE RECEPTOR COMPONENT-RELATED"/>
    <property type="match status" value="1"/>
</dbReference>
<evidence type="ECO:0000259" key="9">
    <source>
        <dbReference type="SMART" id="SM01117"/>
    </source>
</evidence>
<evidence type="ECO:0000256" key="7">
    <source>
        <dbReference type="ARBA" id="ARBA00038357"/>
    </source>
</evidence>
<keyword evidence="4" id="KW-0479">Metal-binding</keyword>
<dbReference type="InterPro" id="IPR036400">
    <property type="entry name" value="Cyt_B5-like_heme/steroid_sf"/>
</dbReference>
<keyword evidence="8" id="KW-0812">Transmembrane</keyword>
<accession>A0A8J4GFD2</accession>
<keyword evidence="3" id="KW-0446">Lipid-binding</keyword>
<keyword evidence="3" id="KW-0754">Steroid-binding</keyword>
<proteinExistence type="inferred from homology"/>
<dbReference type="SUPFAM" id="SSF55856">
    <property type="entry name" value="Cytochrome b5-like heme/steroid binding domain"/>
    <property type="match status" value="2"/>
</dbReference>
<dbReference type="GO" id="GO:0016020">
    <property type="term" value="C:membrane"/>
    <property type="evidence" value="ECO:0007669"/>
    <property type="project" value="TreeGrafter"/>
</dbReference>
<evidence type="ECO:0000256" key="5">
    <source>
        <dbReference type="ARBA" id="ARBA00022824"/>
    </source>
</evidence>
<dbReference type="FunFam" id="3.10.120.10:FF:000003">
    <property type="entry name" value="membrane-associated progesterone receptor component 1"/>
    <property type="match status" value="1"/>
</dbReference>
<dbReference type="Pfam" id="PF00173">
    <property type="entry name" value="Cyt-b5"/>
    <property type="match status" value="1"/>
</dbReference>
<dbReference type="SMART" id="SM01117">
    <property type="entry name" value="Cyt-b5"/>
    <property type="match status" value="2"/>
</dbReference>
<evidence type="ECO:0000256" key="4">
    <source>
        <dbReference type="ARBA" id="ARBA00022723"/>
    </source>
</evidence>
<gene>
    <name evidence="10" type="ORF">Vretimale_10838</name>
</gene>
<keyword evidence="6" id="KW-0408">Iron</keyword>
<feature type="transmembrane region" description="Helical" evidence="8">
    <location>
        <begin position="24"/>
        <end position="44"/>
    </location>
</feature>
<evidence type="ECO:0000256" key="6">
    <source>
        <dbReference type="ARBA" id="ARBA00023004"/>
    </source>
</evidence>
<name>A0A8J4GFD2_9CHLO</name>
<evidence type="ECO:0000256" key="3">
    <source>
        <dbReference type="ARBA" id="ARBA00022665"/>
    </source>
</evidence>
<evidence type="ECO:0000313" key="10">
    <source>
        <dbReference type="EMBL" id="GIM06541.1"/>
    </source>
</evidence>
<keyword evidence="2" id="KW-0349">Heme</keyword>
<sequence length="262" mass="29461">NIDLYFNLIRYVFLLQALHLCAQAMDFVTLVLVFVIVVVLGLIIRGSKRSPPPPPAKYELGDVTLEALRFYNGYDWSKPTLVAIRSKVYDVSNKYDVYGPGKPSNAYTGREIARALALGSMDEKDFTADLDGLTAEQLERLEQAVQDFERLHDRVGQVVALRNFTVEELARHDGSDDSLPLYLSIKGTVYDITKGKQFYGPDGVYPFAGKEVARAFALFSTEEKDCNDNLEGLSYTELENLRDWIGKFNSKYAIVGRLVPPK</sequence>
<dbReference type="InterPro" id="IPR001199">
    <property type="entry name" value="Cyt_B5-like_heme/steroid-bd"/>
</dbReference>
<dbReference type="InterPro" id="IPR050577">
    <property type="entry name" value="MAPR/NEUFC/NENF-like"/>
</dbReference>
<reference evidence="10" key="1">
    <citation type="journal article" date="2021" name="Proc. Natl. Acad. Sci. U.S.A.">
        <title>Three genomes in the algal genus Volvox reveal the fate of a haploid sex-determining region after a transition to homothallism.</title>
        <authorList>
            <person name="Yamamoto K."/>
            <person name="Hamaji T."/>
            <person name="Kawai-Toyooka H."/>
            <person name="Matsuzaki R."/>
            <person name="Takahashi F."/>
            <person name="Nishimura Y."/>
            <person name="Kawachi M."/>
            <person name="Noguchi H."/>
            <person name="Minakuchi Y."/>
            <person name="Umen J.G."/>
            <person name="Toyoda A."/>
            <person name="Nozaki H."/>
        </authorList>
    </citation>
    <scope>NUCLEOTIDE SEQUENCE</scope>
    <source>
        <strain evidence="10">NIES-3785</strain>
    </source>
</reference>
<feature type="non-terminal residue" evidence="10">
    <location>
        <position position="262"/>
    </location>
</feature>
<feature type="domain" description="Cytochrome b5 heme-binding" evidence="9">
    <location>
        <begin position="63"/>
        <end position="159"/>
    </location>
</feature>
<feature type="domain" description="Cytochrome b5 heme-binding" evidence="9">
    <location>
        <begin position="164"/>
        <end position="259"/>
    </location>
</feature>
<dbReference type="Proteomes" id="UP000722791">
    <property type="component" value="Unassembled WGS sequence"/>
</dbReference>
<dbReference type="GO" id="GO:0005496">
    <property type="term" value="F:steroid binding"/>
    <property type="evidence" value="ECO:0007669"/>
    <property type="project" value="UniProtKB-KW"/>
</dbReference>
<dbReference type="PANTHER" id="PTHR10281:SF72">
    <property type="entry name" value="NEUDESIN"/>
    <property type="match status" value="1"/>
</dbReference>
<keyword evidence="8" id="KW-0472">Membrane</keyword>
<dbReference type="Gene3D" id="3.10.120.10">
    <property type="entry name" value="Cytochrome b5-like heme/steroid binding domain"/>
    <property type="match status" value="2"/>
</dbReference>
<comment type="subcellular location">
    <subcellularLocation>
        <location evidence="1">Endoplasmic reticulum</location>
    </subcellularLocation>
</comment>
<comment type="similarity">
    <text evidence="7">Belongs to the cytochrome b5 family. MAPR subfamily.</text>
</comment>